<dbReference type="AlphaFoldDB" id="A0A8X6KZV4"/>
<dbReference type="SUPFAM" id="SSF54695">
    <property type="entry name" value="POZ domain"/>
    <property type="match status" value="1"/>
</dbReference>
<sequence length="452" mass="52454">MDYDDFSENKCFTFTWKIENYSYSWQENGECISSPVFVVNTIGNSKWKLEIYPKGVNEAFQDFVSIFLIREVEDREICISFDVSFLATDDSVLVRDIFVEKSFPYFADYGVNELVKHDEVLKTRRKDYLPGNVLTVRCRMWHNNEETNCGHCFARTRIAVERRSFVWNIKQFGSFQESIYTIPSTSTDQPMMKLKLFPSCVKNCKTFILEVSGHYQMLKFTTFRLYLVDSSGGRTECHNDEIALGKCTKNALFTLTFSKEELMEKKNRYIPNDILQLYCECNIASGIILEEIENIAFWCPPSIQKGNLSSDELESKNMLLESTKILLENLESLHKENLLCDTKLKTKTGTFPAHKNILSARSPVFKPMFTNDMRERNSECVNIEDLDDDTVQRMLLYMYTATVPDLQWDSACNLYAAADKYEILSLKISCRFNAFVVEKINAIFKPFKSEIP</sequence>
<dbReference type="Gene3D" id="2.60.210.10">
    <property type="entry name" value="Apoptosis, Tumor Necrosis Factor Receptor Associated Protein 2, Chain A"/>
    <property type="match status" value="1"/>
</dbReference>
<accession>A0A8X6KZV4</accession>
<feature type="domain" description="MATH" evidence="2">
    <location>
        <begin position="11"/>
        <end position="140"/>
    </location>
</feature>
<dbReference type="Pfam" id="PF00651">
    <property type="entry name" value="BTB"/>
    <property type="match status" value="1"/>
</dbReference>
<evidence type="ECO:0000259" key="1">
    <source>
        <dbReference type="PROSITE" id="PS50097"/>
    </source>
</evidence>
<evidence type="ECO:0000313" key="3">
    <source>
        <dbReference type="EMBL" id="GFQ90306.1"/>
    </source>
</evidence>
<dbReference type="Gene3D" id="3.30.710.10">
    <property type="entry name" value="Potassium Channel Kv1.1, Chain A"/>
    <property type="match status" value="1"/>
</dbReference>
<organism evidence="3 4">
    <name type="scientific">Trichonephila clavata</name>
    <name type="common">Joro spider</name>
    <name type="synonym">Nephila clavata</name>
    <dbReference type="NCBI Taxonomy" id="2740835"/>
    <lineage>
        <taxon>Eukaryota</taxon>
        <taxon>Metazoa</taxon>
        <taxon>Ecdysozoa</taxon>
        <taxon>Arthropoda</taxon>
        <taxon>Chelicerata</taxon>
        <taxon>Arachnida</taxon>
        <taxon>Araneae</taxon>
        <taxon>Araneomorphae</taxon>
        <taxon>Entelegynae</taxon>
        <taxon>Araneoidea</taxon>
        <taxon>Nephilidae</taxon>
        <taxon>Trichonephila</taxon>
    </lineage>
</organism>
<dbReference type="InterPro" id="IPR002083">
    <property type="entry name" value="MATH/TRAF_dom"/>
</dbReference>
<dbReference type="PANTHER" id="PTHR24413">
    <property type="entry name" value="SPECKLE-TYPE POZ PROTEIN"/>
    <property type="match status" value="1"/>
</dbReference>
<dbReference type="Pfam" id="PF22486">
    <property type="entry name" value="MATH_2"/>
    <property type="match status" value="1"/>
</dbReference>
<dbReference type="EMBL" id="BMAO01023680">
    <property type="protein sequence ID" value="GFQ90306.1"/>
    <property type="molecule type" value="Genomic_DNA"/>
</dbReference>
<name>A0A8X6KZV4_TRICU</name>
<dbReference type="PROSITE" id="PS50097">
    <property type="entry name" value="BTB"/>
    <property type="match status" value="1"/>
</dbReference>
<evidence type="ECO:0000259" key="2">
    <source>
        <dbReference type="PROSITE" id="PS50144"/>
    </source>
</evidence>
<reference evidence="3" key="1">
    <citation type="submission" date="2020-07" db="EMBL/GenBank/DDBJ databases">
        <title>Multicomponent nature underlies the extraordinary mechanical properties of spider dragline silk.</title>
        <authorList>
            <person name="Kono N."/>
            <person name="Nakamura H."/>
            <person name="Mori M."/>
            <person name="Yoshida Y."/>
            <person name="Ohtoshi R."/>
            <person name="Malay A.D."/>
            <person name="Moran D.A.P."/>
            <person name="Tomita M."/>
            <person name="Numata K."/>
            <person name="Arakawa K."/>
        </authorList>
    </citation>
    <scope>NUCLEOTIDE SEQUENCE</scope>
</reference>
<dbReference type="GO" id="GO:0030163">
    <property type="term" value="P:protein catabolic process"/>
    <property type="evidence" value="ECO:0007669"/>
    <property type="project" value="UniProtKB-ARBA"/>
</dbReference>
<feature type="domain" description="BTB" evidence="1">
    <location>
        <begin position="340"/>
        <end position="407"/>
    </location>
</feature>
<dbReference type="InterPro" id="IPR011333">
    <property type="entry name" value="SKP1/BTB/POZ_sf"/>
</dbReference>
<comment type="caution">
    <text evidence="3">The sequence shown here is derived from an EMBL/GenBank/DDBJ whole genome shotgun (WGS) entry which is preliminary data.</text>
</comment>
<keyword evidence="4" id="KW-1185">Reference proteome</keyword>
<protein>
    <submittedName>
        <fullName evidence="3">TD and POZ domain-containing protein 3</fullName>
    </submittedName>
</protein>
<dbReference type="InterPro" id="IPR008974">
    <property type="entry name" value="TRAF-like"/>
</dbReference>
<dbReference type="CDD" id="cd00121">
    <property type="entry name" value="MATH"/>
    <property type="match status" value="1"/>
</dbReference>
<dbReference type="Proteomes" id="UP000887116">
    <property type="component" value="Unassembled WGS sequence"/>
</dbReference>
<dbReference type="CDD" id="cd18186">
    <property type="entry name" value="BTB_POZ_ZBTB_KLHL-like"/>
    <property type="match status" value="1"/>
</dbReference>
<dbReference type="OrthoDB" id="6437152at2759"/>
<dbReference type="InterPro" id="IPR000210">
    <property type="entry name" value="BTB/POZ_dom"/>
</dbReference>
<dbReference type="PROSITE" id="PS50144">
    <property type="entry name" value="MATH"/>
    <property type="match status" value="1"/>
</dbReference>
<dbReference type="SUPFAM" id="SSF49599">
    <property type="entry name" value="TRAF domain-like"/>
    <property type="match status" value="2"/>
</dbReference>
<proteinExistence type="predicted"/>
<evidence type="ECO:0000313" key="4">
    <source>
        <dbReference type="Proteomes" id="UP000887116"/>
    </source>
</evidence>
<gene>
    <name evidence="3" type="primary">Tdpoz3</name>
    <name evidence="3" type="ORF">TNCT_639031</name>
</gene>
<dbReference type="SMART" id="SM00225">
    <property type="entry name" value="BTB"/>
    <property type="match status" value="1"/>
</dbReference>